<sequence>MNREFMRRKILIAGVCATYLIAGCSQNKVNNDSDTAQPPINSDMDTPSTLSEEKNLADIETMLTSSPQDAVEPGHAEESITDGYSSNNGLTELILLPEHPVLSKVPFFAVSLGDVLSGDSYTESYSAKSEHGYLHFFEDTGITYITGEPSGTMDNSVKRIRGVIITDETYKFSCGLKVGMTVSELMDMPVLFNDSSLVTMMNYSYLPLVKDKMDCDNIYITSIVMERGKDYTYQGLVYSYIKCQLLAFVKDSRVIAVSVDDAVGNLHDFSITELFVPEHPLFNDKFFQFVSMKELEEEFPDFQYRGTHEGTNATTTYYYTPGMEYATLGGMDGGVTAILITDGTYSLGCGLQVGSDESEIQKLCYPDVEEWFPGGDSMSVVDIWNAEEVNSIFHSIDYDKIYAISMLNFNPFEFRKQYRDLGYEKQAELFSGGQSSMLIYVKGGKIVALGTSF</sequence>
<dbReference type="HOGENOM" id="CLU_603704_0_0_9"/>
<name>A0A0E2HD97_9FIRM</name>
<evidence type="ECO:0000256" key="1">
    <source>
        <dbReference type="SAM" id="MobiDB-lite"/>
    </source>
</evidence>
<dbReference type="PROSITE" id="PS51257">
    <property type="entry name" value="PROKAR_LIPOPROTEIN"/>
    <property type="match status" value="1"/>
</dbReference>
<reference evidence="2 3" key="1">
    <citation type="submission" date="2013-01" db="EMBL/GenBank/DDBJ databases">
        <title>The Genome Sequence of Clostridium clostridioforme 90A8.</title>
        <authorList>
            <consortium name="The Broad Institute Genome Sequencing Platform"/>
            <person name="Earl A."/>
            <person name="Ward D."/>
            <person name="Feldgarden M."/>
            <person name="Gevers D."/>
            <person name="Courvalin P."/>
            <person name="Lambert T."/>
            <person name="Walker B."/>
            <person name="Young S.K."/>
            <person name="Zeng Q."/>
            <person name="Gargeya S."/>
            <person name="Fitzgerald M."/>
            <person name="Haas B."/>
            <person name="Abouelleil A."/>
            <person name="Alvarado L."/>
            <person name="Arachchi H.M."/>
            <person name="Berlin A.M."/>
            <person name="Chapman S.B."/>
            <person name="Dewar J."/>
            <person name="Goldberg J."/>
            <person name="Griggs A."/>
            <person name="Gujja S."/>
            <person name="Hansen M."/>
            <person name="Howarth C."/>
            <person name="Imamovic A."/>
            <person name="Larimer J."/>
            <person name="McCowan C."/>
            <person name="Murphy C."/>
            <person name="Neiman D."/>
            <person name="Pearson M."/>
            <person name="Priest M."/>
            <person name="Roberts A."/>
            <person name="Saif S."/>
            <person name="Shea T."/>
            <person name="Sisk P."/>
            <person name="Sykes S."/>
            <person name="Wortman J."/>
            <person name="Nusbaum C."/>
            <person name="Birren B."/>
        </authorList>
    </citation>
    <scope>NUCLEOTIDE SEQUENCE [LARGE SCALE GENOMIC DNA]</scope>
    <source>
        <strain evidence="2 3">90A8</strain>
    </source>
</reference>
<dbReference type="Proteomes" id="UP000013085">
    <property type="component" value="Unassembled WGS sequence"/>
</dbReference>
<evidence type="ECO:0000313" key="2">
    <source>
        <dbReference type="EMBL" id="ENZ17945.1"/>
    </source>
</evidence>
<dbReference type="PATRIC" id="fig|999408.3.peg.1613"/>
<dbReference type="EMBL" id="AGYR01000012">
    <property type="protein sequence ID" value="ENZ17945.1"/>
    <property type="molecule type" value="Genomic_DNA"/>
</dbReference>
<feature type="region of interest" description="Disordered" evidence="1">
    <location>
        <begin position="30"/>
        <end position="49"/>
    </location>
</feature>
<proteinExistence type="predicted"/>
<organism evidence="2 3">
    <name type="scientific">[Clostridium] clostridioforme 90A8</name>
    <dbReference type="NCBI Taxonomy" id="999408"/>
    <lineage>
        <taxon>Bacteria</taxon>
        <taxon>Bacillati</taxon>
        <taxon>Bacillota</taxon>
        <taxon>Clostridia</taxon>
        <taxon>Lachnospirales</taxon>
        <taxon>Lachnospiraceae</taxon>
        <taxon>Enterocloster</taxon>
    </lineage>
</organism>
<comment type="caution">
    <text evidence="2">The sequence shown here is derived from an EMBL/GenBank/DDBJ whole genome shotgun (WGS) entry which is preliminary data.</text>
</comment>
<protein>
    <submittedName>
        <fullName evidence="2">Uncharacterized protein</fullName>
    </submittedName>
</protein>
<evidence type="ECO:0000313" key="3">
    <source>
        <dbReference type="Proteomes" id="UP000013085"/>
    </source>
</evidence>
<accession>A0A0E2HD97</accession>
<dbReference type="AlphaFoldDB" id="A0A0E2HD97"/>
<gene>
    <name evidence="2" type="ORF">HMPREF1090_01495</name>
</gene>
<dbReference type="RefSeq" id="WP_002595391.1">
    <property type="nucleotide sequence ID" value="NZ_KB851009.1"/>
</dbReference>